<proteinExistence type="predicted"/>
<dbReference type="NCBIfam" id="NF037959">
    <property type="entry name" value="MFS_SpdSyn"/>
    <property type="match status" value="2"/>
</dbReference>
<dbReference type="SUPFAM" id="SSF103473">
    <property type="entry name" value="MFS general substrate transporter"/>
    <property type="match status" value="1"/>
</dbReference>
<sequence>MKKINTLFGIFFASGFAALAYQIYFAKKLALVFGSQSSATYTVLAIYMTGMAIGAAIGAGLAKRTRFPVRMYAIAELAIALYCLCTPYIFSLAHDIYLMIAVGYRPDSSSLVIYQVLLGALVLLFPTILMGLTFPLLVKAAADSKSCIASISGFYSANTFGAASGALLSGYLIIPALGMNGTLWLSSAIDILVAVLGFLLVSEAKTSNDLPAKVHEQADPHVHGSHRFGLLVLLVVGALTMMMEVSTIHLLAVVIGNSTYAFSLMLTCFLAGLALGGRYAGKASRRSANEHLNEALFLLTCTILCSTFMWQLSSLYFFALAQITVPHSFWLREFLRAIPAIIIALPPAFAIGALYPVSMNIASRGQHDSIGFPSAINTLGNIAGVLLAGFVLLPAIGGFHTSLLCGIVAFVLLLISTWNTRDKSAPAFQQYGSAIAASVLLIACPKQLDLNVIATGINTYFRPPYYAGWKMIEHAESADGGLTAVMAQNIEGIEFKTLTTNGKFQGNNAMKSGSEMAAQTGYGLIPMLHLSNYDKALLIGYGTGVTAMAIHESGFKSMNIVDLSRDLVNISNRHFADVNQHVASQTGVSFFYTDGRNYLSLTQDKYDLIAIQLTSIWFAGAASLYNQEFYALAASKLAQEGVLKQWFQLKHMSKRDLGVMIASAAQTFRYVWVYAVGTQGVMITSNSPSAFPNSQKEERLRSMDTNAKIRAYLDLYPNGVGSIPEALVLTPEQVRFMISSRELLLSNDNNLLLEYSTPKGNAMKDADFRDNLDYLKSFASKPSLKQAATEPALMN</sequence>
<dbReference type="InterPro" id="IPR036259">
    <property type="entry name" value="MFS_trans_sf"/>
</dbReference>
<keyword evidence="1" id="KW-0620">Polyamine biosynthesis</keyword>
<feature type="transmembrane region" description="Helical" evidence="2">
    <location>
        <begin position="44"/>
        <end position="62"/>
    </location>
</feature>
<feature type="transmembrane region" description="Helical" evidence="2">
    <location>
        <begin position="399"/>
        <end position="418"/>
    </location>
</feature>
<gene>
    <name evidence="3" type="ORF">H8L47_03795</name>
</gene>
<dbReference type="InterPro" id="IPR029063">
    <property type="entry name" value="SAM-dependent_MTases_sf"/>
</dbReference>
<keyword evidence="4" id="KW-1185">Reference proteome</keyword>
<dbReference type="Gene3D" id="3.40.50.150">
    <property type="entry name" value="Vaccinia Virus protein VP39"/>
    <property type="match status" value="1"/>
</dbReference>
<dbReference type="Pfam" id="PF01564">
    <property type="entry name" value="Spermine_synth"/>
    <property type="match status" value="1"/>
</dbReference>
<feature type="transmembrane region" description="Helical" evidence="2">
    <location>
        <begin position="338"/>
        <end position="358"/>
    </location>
</feature>
<keyword evidence="2" id="KW-0812">Transmembrane</keyword>
<reference evidence="3 4" key="1">
    <citation type="submission" date="2020-08" db="EMBL/GenBank/DDBJ databases">
        <title>Novel species isolated from subtropical streams in China.</title>
        <authorList>
            <person name="Lu H."/>
        </authorList>
    </citation>
    <scope>NUCLEOTIDE SEQUENCE [LARGE SCALE GENOMIC DNA]</scope>
    <source>
        <strain evidence="3 4">NL8W</strain>
    </source>
</reference>
<feature type="transmembrane region" description="Helical" evidence="2">
    <location>
        <begin position="159"/>
        <end position="177"/>
    </location>
</feature>
<dbReference type="PANTHER" id="PTHR43317:SF1">
    <property type="entry name" value="THERMOSPERMINE SYNTHASE ACAULIS5"/>
    <property type="match status" value="1"/>
</dbReference>
<evidence type="ECO:0000256" key="2">
    <source>
        <dbReference type="SAM" id="Phobius"/>
    </source>
</evidence>
<accession>A0ABR6Z4M2</accession>
<keyword evidence="2" id="KW-1133">Transmembrane helix</keyword>
<evidence type="ECO:0000313" key="3">
    <source>
        <dbReference type="EMBL" id="MBC3906680.1"/>
    </source>
</evidence>
<comment type="caution">
    <text evidence="3">The sequence shown here is derived from an EMBL/GenBank/DDBJ whole genome shotgun (WGS) entry which is preliminary data.</text>
</comment>
<protein>
    <submittedName>
        <fullName evidence="3">Fused MFS/spermidine synthase</fullName>
    </submittedName>
</protein>
<dbReference type="PANTHER" id="PTHR43317">
    <property type="entry name" value="THERMOSPERMINE SYNTHASE ACAULIS5"/>
    <property type="match status" value="1"/>
</dbReference>
<feature type="transmembrane region" description="Helical" evidence="2">
    <location>
        <begin position="370"/>
        <end position="393"/>
    </location>
</feature>
<feature type="transmembrane region" description="Helical" evidence="2">
    <location>
        <begin position="296"/>
        <end position="318"/>
    </location>
</feature>
<dbReference type="EMBL" id="JACOFX010000001">
    <property type="protein sequence ID" value="MBC3906680.1"/>
    <property type="molecule type" value="Genomic_DNA"/>
</dbReference>
<feature type="transmembrane region" description="Helical" evidence="2">
    <location>
        <begin position="74"/>
        <end position="100"/>
    </location>
</feature>
<feature type="transmembrane region" description="Helical" evidence="2">
    <location>
        <begin position="258"/>
        <end position="275"/>
    </location>
</feature>
<evidence type="ECO:0000313" key="4">
    <source>
        <dbReference type="Proteomes" id="UP000646911"/>
    </source>
</evidence>
<dbReference type="CDD" id="cd06174">
    <property type="entry name" value="MFS"/>
    <property type="match status" value="1"/>
</dbReference>
<dbReference type="RefSeq" id="WP_186951861.1">
    <property type="nucleotide sequence ID" value="NZ_JACOFX010000001.1"/>
</dbReference>
<name>A0ABR6Z4M2_9BURK</name>
<dbReference type="Proteomes" id="UP000646911">
    <property type="component" value="Unassembled WGS sequence"/>
</dbReference>
<dbReference type="Gene3D" id="1.20.1250.20">
    <property type="entry name" value="MFS general substrate transporter like domains"/>
    <property type="match status" value="1"/>
</dbReference>
<evidence type="ECO:0000256" key="1">
    <source>
        <dbReference type="ARBA" id="ARBA00023115"/>
    </source>
</evidence>
<dbReference type="SUPFAM" id="SSF53335">
    <property type="entry name" value="S-adenosyl-L-methionine-dependent methyltransferases"/>
    <property type="match status" value="1"/>
</dbReference>
<feature type="transmembrane region" description="Helical" evidence="2">
    <location>
        <begin position="230"/>
        <end position="252"/>
    </location>
</feature>
<feature type="transmembrane region" description="Helical" evidence="2">
    <location>
        <begin position="183"/>
        <end position="201"/>
    </location>
</feature>
<feature type="transmembrane region" description="Helical" evidence="2">
    <location>
        <begin position="112"/>
        <end position="138"/>
    </location>
</feature>
<organism evidence="3 4">
    <name type="scientific">Undibacterium umbellatum</name>
    <dbReference type="NCBI Taxonomy" id="2762300"/>
    <lineage>
        <taxon>Bacteria</taxon>
        <taxon>Pseudomonadati</taxon>
        <taxon>Pseudomonadota</taxon>
        <taxon>Betaproteobacteria</taxon>
        <taxon>Burkholderiales</taxon>
        <taxon>Oxalobacteraceae</taxon>
        <taxon>Undibacterium</taxon>
    </lineage>
</organism>
<keyword evidence="2" id="KW-0472">Membrane</keyword>